<protein>
    <submittedName>
        <fullName evidence="3">Uncharacterized protein</fullName>
    </submittedName>
</protein>
<feature type="region of interest" description="Disordered" evidence="1">
    <location>
        <begin position="68"/>
        <end position="103"/>
    </location>
</feature>
<sequence length="103" mass="10216">MKTITIRTAASIAAIAASLATGAVLPTLASAQTTIIQQTDPAPVIAVPAPSPTVVTTVPVAPPAVVVTPAPPPPVVNCDSRQQTTTSDGVSTTTTTTHTDSCD</sequence>
<dbReference type="EMBL" id="FOFG01000002">
    <property type="protein sequence ID" value="SEQ07999.1"/>
    <property type="molecule type" value="Genomic_DNA"/>
</dbReference>
<evidence type="ECO:0000256" key="1">
    <source>
        <dbReference type="SAM" id="MobiDB-lite"/>
    </source>
</evidence>
<gene>
    <name evidence="3" type="ORF">SAMN05216548_102339</name>
</gene>
<reference evidence="3 4" key="1">
    <citation type="submission" date="2016-10" db="EMBL/GenBank/DDBJ databases">
        <authorList>
            <person name="de Groot N.N."/>
        </authorList>
    </citation>
    <scope>NUCLEOTIDE SEQUENCE [LARGE SCALE GENOMIC DNA]</scope>
    <source>
        <strain evidence="3 4">A52C2</strain>
    </source>
</reference>
<keyword evidence="4" id="KW-1185">Reference proteome</keyword>
<dbReference type="AlphaFoldDB" id="A0A1H9D3S1"/>
<evidence type="ECO:0000256" key="2">
    <source>
        <dbReference type="SAM" id="SignalP"/>
    </source>
</evidence>
<keyword evidence="2" id="KW-0732">Signal</keyword>
<dbReference type="STRING" id="1855383.SAMN05216548_102339"/>
<accession>A0A1H9D3S1</accession>
<feature type="chain" id="PRO_5011634620" evidence="2">
    <location>
        <begin position="32"/>
        <end position="103"/>
    </location>
</feature>
<evidence type="ECO:0000313" key="4">
    <source>
        <dbReference type="Proteomes" id="UP000199647"/>
    </source>
</evidence>
<organism evidence="3 4">
    <name type="scientific">Faunimonas pinastri</name>
    <dbReference type="NCBI Taxonomy" id="1855383"/>
    <lineage>
        <taxon>Bacteria</taxon>
        <taxon>Pseudomonadati</taxon>
        <taxon>Pseudomonadota</taxon>
        <taxon>Alphaproteobacteria</taxon>
        <taxon>Hyphomicrobiales</taxon>
        <taxon>Afifellaceae</taxon>
        <taxon>Faunimonas</taxon>
    </lineage>
</organism>
<feature type="compositionally biased region" description="Low complexity" evidence="1">
    <location>
        <begin position="84"/>
        <end position="103"/>
    </location>
</feature>
<feature type="signal peptide" evidence="2">
    <location>
        <begin position="1"/>
        <end position="31"/>
    </location>
</feature>
<evidence type="ECO:0000313" key="3">
    <source>
        <dbReference type="EMBL" id="SEQ07999.1"/>
    </source>
</evidence>
<proteinExistence type="predicted"/>
<dbReference type="RefSeq" id="WP_092495494.1">
    <property type="nucleotide sequence ID" value="NZ_FOFG01000002.1"/>
</dbReference>
<name>A0A1H9D3S1_9HYPH</name>
<dbReference type="Proteomes" id="UP000199647">
    <property type="component" value="Unassembled WGS sequence"/>
</dbReference>